<feature type="region of interest" description="Disordered" evidence="1">
    <location>
        <begin position="1"/>
        <end position="22"/>
    </location>
</feature>
<feature type="compositionally biased region" description="Basic residues" evidence="1">
    <location>
        <begin position="88"/>
        <end position="97"/>
    </location>
</feature>
<feature type="region of interest" description="Disordered" evidence="1">
    <location>
        <begin position="203"/>
        <end position="222"/>
    </location>
</feature>
<gene>
    <name evidence="2" type="ORF">PLEOSDRAFT_169427</name>
</gene>
<dbReference type="AlphaFoldDB" id="A0A067NEL5"/>
<dbReference type="Proteomes" id="UP000027073">
    <property type="component" value="Unassembled WGS sequence"/>
</dbReference>
<dbReference type="VEuPathDB" id="FungiDB:PLEOSDRAFT_169427"/>
<dbReference type="HOGENOM" id="CLU_733873_0_0_1"/>
<sequence length="377" mass="42163">MGEPRKESIRPGVGIRPKGAPTSTIKPADVPFITPQLPVHVAQRHSSLCFFSLSHQAYKLWETSGTPQAQKNLEQENQKTAGGETTRKQRRRAHVRRAGSCGMGWASAGRDYKTKRQNGRTQWDEKDQTVEMHGIFVGVVILVRDRDRGVRGGRGKLPTAQEWAYAVQHSINPTSHDTRRRCAYVRTRTRRLGGYGMRTRKGTMETTNAEEHERPRGEGKRTKKTILHRGLEDTKAAVIIYDSRGEVICTTNDEKVQIIAFSHQTSLLLTVTNNAQRIMSINQTYYTPDVTHKLAMDVYNAAILPFGDCIKNGDALCITGASKSPGLELSATVYVYRNGLLRATITVDGNDPEFASYDGTRGPVELRGHYFPLRFGH</sequence>
<protein>
    <submittedName>
        <fullName evidence="2">Uncharacterized protein</fullName>
    </submittedName>
</protein>
<evidence type="ECO:0000256" key="1">
    <source>
        <dbReference type="SAM" id="MobiDB-lite"/>
    </source>
</evidence>
<name>A0A067NEL5_PLEO1</name>
<feature type="region of interest" description="Disordered" evidence="1">
    <location>
        <begin position="68"/>
        <end position="124"/>
    </location>
</feature>
<organism evidence="2 3">
    <name type="scientific">Pleurotus ostreatus (strain PC15)</name>
    <name type="common">Oyster mushroom</name>
    <dbReference type="NCBI Taxonomy" id="1137138"/>
    <lineage>
        <taxon>Eukaryota</taxon>
        <taxon>Fungi</taxon>
        <taxon>Dikarya</taxon>
        <taxon>Basidiomycota</taxon>
        <taxon>Agaricomycotina</taxon>
        <taxon>Agaricomycetes</taxon>
        <taxon>Agaricomycetidae</taxon>
        <taxon>Agaricales</taxon>
        <taxon>Pleurotineae</taxon>
        <taxon>Pleurotaceae</taxon>
        <taxon>Pleurotus</taxon>
    </lineage>
</organism>
<accession>A0A067NEL5</accession>
<reference evidence="3" key="1">
    <citation type="journal article" date="2014" name="Proc. Natl. Acad. Sci. U.S.A.">
        <title>Extensive sampling of basidiomycete genomes demonstrates inadequacy of the white-rot/brown-rot paradigm for wood decay fungi.</title>
        <authorList>
            <person name="Riley R."/>
            <person name="Salamov A.A."/>
            <person name="Brown D.W."/>
            <person name="Nagy L.G."/>
            <person name="Floudas D."/>
            <person name="Held B.W."/>
            <person name="Levasseur A."/>
            <person name="Lombard V."/>
            <person name="Morin E."/>
            <person name="Otillar R."/>
            <person name="Lindquist E.A."/>
            <person name="Sun H."/>
            <person name="LaButti K.M."/>
            <person name="Schmutz J."/>
            <person name="Jabbour D."/>
            <person name="Luo H."/>
            <person name="Baker S.E."/>
            <person name="Pisabarro A.G."/>
            <person name="Walton J.D."/>
            <person name="Blanchette R.A."/>
            <person name="Henrissat B."/>
            <person name="Martin F."/>
            <person name="Cullen D."/>
            <person name="Hibbett D.S."/>
            <person name="Grigoriev I.V."/>
        </authorList>
    </citation>
    <scope>NUCLEOTIDE SEQUENCE [LARGE SCALE GENOMIC DNA]</scope>
    <source>
        <strain evidence="3">PC15</strain>
    </source>
</reference>
<dbReference type="EMBL" id="KL198010">
    <property type="protein sequence ID" value="KDQ25390.1"/>
    <property type="molecule type" value="Genomic_DNA"/>
</dbReference>
<dbReference type="InParanoid" id="A0A067NEL5"/>
<evidence type="ECO:0000313" key="3">
    <source>
        <dbReference type="Proteomes" id="UP000027073"/>
    </source>
</evidence>
<evidence type="ECO:0000313" key="2">
    <source>
        <dbReference type="EMBL" id="KDQ25390.1"/>
    </source>
</evidence>
<feature type="compositionally biased region" description="Basic and acidic residues" evidence="1">
    <location>
        <begin position="209"/>
        <end position="220"/>
    </location>
</feature>
<proteinExistence type="predicted"/>